<gene>
    <name evidence="6" type="ORF">DL897_08995</name>
</gene>
<evidence type="ECO:0000256" key="4">
    <source>
        <dbReference type="ARBA" id="ARBA00022553"/>
    </source>
</evidence>
<keyword evidence="4" id="KW-0597">Phosphoprotein</keyword>
<dbReference type="InterPro" id="IPR020845">
    <property type="entry name" value="AMP-binding_CS"/>
</dbReference>
<comment type="cofactor">
    <cofactor evidence="1">
        <name>pantetheine 4'-phosphate</name>
        <dbReference type="ChEBI" id="CHEBI:47942"/>
    </cofactor>
</comment>
<evidence type="ECO:0000256" key="2">
    <source>
        <dbReference type="ARBA" id="ARBA00006432"/>
    </source>
</evidence>
<dbReference type="PANTHER" id="PTHR45527">
    <property type="entry name" value="NONRIBOSOMAL PEPTIDE SYNTHETASE"/>
    <property type="match status" value="1"/>
</dbReference>
<reference evidence="6 7" key="1">
    <citation type="submission" date="2018-06" db="EMBL/GenBank/DDBJ databases">
        <title>Thermoflavimicrobium daqus sp. nov., a thermophilic microbe isolated from Moutai-flavour Daqu.</title>
        <authorList>
            <person name="Wang X."/>
            <person name="Zhou H."/>
        </authorList>
    </citation>
    <scope>NUCLEOTIDE SEQUENCE [LARGE SCALE GENOMIC DNA]</scope>
    <source>
        <strain evidence="6 7">FBKL4.011</strain>
    </source>
</reference>
<dbReference type="PANTHER" id="PTHR45527:SF1">
    <property type="entry name" value="FATTY ACID SYNTHASE"/>
    <property type="match status" value="1"/>
</dbReference>
<dbReference type="GO" id="GO:0031177">
    <property type="term" value="F:phosphopantetheine binding"/>
    <property type="evidence" value="ECO:0007669"/>
    <property type="project" value="InterPro"/>
</dbReference>
<evidence type="ECO:0000256" key="3">
    <source>
        <dbReference type="ARBA" id="ARBA00022450"/>
    </source>
</evidence>
<dbReference type="GO" id="GO:0005829">
    <property type="term" value="C:cytosol"/>
    <property type="evidence" value="ECO:0007669"/>
    <property type="project" value="TreeGrafter"/>
</dbReference>
<dbReference type="Pfam" id="PF13193">
    <property type="entry name" value="AMP-binding_C"/>
    <property type="match status" value="1"/>
</dbReference>
<dbReference type="InterPro" id="IPR036736">
    <property type="entry name" value="ACP-like_sf"/>
</dbReference>
<name>A0A364K5F7_9BACL</name>
<organism evidence="6 7">
    <name type="scientific">Thermoflavimicrobium daqui</name>
    <dbReference type="NCBI Taxonomy" id="2137476"/>
    <lineage>
        <taxon>Bacteria</taxon>
        <taxon>Bacillati</taxon>
        <taxon>Bacillota</taxon>
        <taxon>Bacilli</taxon>
        <taxon>Bacillales</taxon>
        <taxon>Thermoactinomycetaceae</taxon>
        <taxon>Thermoflavimicrobium</taxon>
    </lineage>
</organism>
<dbReference type="FunFam" id="2.30.38.10:FF:000001">
    <property type="entry name" value="Non-ribosomal peptide synthetase PvdI"/>
    <property type="match status" value="1"/>
</dbReference>
<dbReference type="FunFam" id="1.10.1200.10:FF:000005">
    <property type="entry name" value="Nonribosomal peptide synthetase 1"/>
    <property type="match status" value="1"/>
</dbReference>
<evidence type="ECO:0000313" key="6">
    <source>
        <dbReference type="EMBL" id="RAL24618.1"/>
    </source>
</evidence>
<dbReference type="InterPro" id="IPR025110">
    <property type="entry name" value="AMP-bd_C"/>
</dbReference>
<dbReference type="AlphaFoldDB" id="A0A364K5F7"/>
<dbReference type="InterPro" id="IPR010071">
    <property type="entry name" value="AA_adenyl_dom"/>
</dbReference>
<evidence type="ECO:0000256" key="1">
    <source>
        <dbReference type="ARBA" id="ARBA00001957"/>
    </source>
</evidence>
<feature type="domain" description="Carrier" evidence="5">
    <location>
        <begin position="555"/>
        <end position="630"/>
    </location>
</feature>
<evidence type="ECO:0000259" key="5">
    <source>
        <dbReference type="PROSITE" id="PS50075"/>
    </source>
</evidence>
<comment type="caution">
    <text evidence="6">The sequence shown here is derived from an EMBL/GenBank/DDBJ whole genome shotgun (WGS) entry which is preliminary data.</text>
</comment>
<dbReference type="Gene3D" id="2.30.38.10">
    <property type="entry name" value="Luciferase, Domain 3"/>
    <property type="match status" value="1"/>
</dbReference>
<evidence type="ECO:0000313" key="7">
    <source>
        <dbReference type="Proteomes" id="UP000251213"/>
    </source>
</evidence>
<dbReference type="Gene3D" id="3.40.50.980">
    <property type="match status" value="2"/>
</dbReference>
<dbReference type="InterPro" id="IPR000873">
    <property type="entry name" value="AMP-dep_synth/lig_dom"/>
</dbReference>
<dbReference type="SUPFAM" id="SSF56801">
    <property type="entry name" value="Acetyl-CoA synthetase-like"/>
    <property type="match status" value="1"/>
</dbReference>
<dbReference type="PROSITE" id="PS50075">
    <property type="entry name" value="CARRIER"/>
    <property type="match status" value="1"/>
</dbReference>
<dbReference type="InterPro" id="IPR045851">
    <property type="entry name" value="AMP-bd_C_sf"/>
</dbReference>
<dbReference type="FunFam" id="3.40.50.980:FF:000001">
    <property type="entry name" value="Non-ribosomal peptide synthetase"/>
    <property type="match status" value="1"/>
</dbReference>
<dbReference type="GO" id="GO:0044550">
    <property type="term" value="P:secondary metabolite biosynthetic process"/>
    <property type="evidence" value="ECO:0007669"/>
    <property type="project" value="TreeGrafter"/>
</dbReference>
<dbReference type="Proteomes" id="UP000251213">
    <property type="component" value="Unassembled WGS sequence"/>
</dbReference>
<dbReference type="Gene3D" id="3.30.300.30">
    <property type="match status" value="1"/>
</dbReference>
<proteinExistence type="inferred from homology"/>
<dbReference type="SMART" id="SM00823">
    <property type="entry name" value="PKS_PP"/>
    <property type="match status" value="1"/>
</dbReference>
<accession>A0A364K5F7</accession>
<dbReference type="EMBL" id="QJKK01000004">
    <property type="protein sequence ID" value="RAL24618.1"/>
    <property type="molecule type" value="Genomic_DNA"/>
</dbReference>
<dbReference type="CDD" id="cd12117">
    <property type="entry name" value="A_NRPS_Srf_like"/>
    <property type="match status" value="1"/>
</dbReference>
<dbReference type="Pfam" id="PF00550">
    <property type="entry name" value="PP-binding"/>
    <property type="match status" value="1"/>
</dbReference>
<dbReference type="OrthoDB" id="9765680at2"/>
<dbReference type="PROSITE" id="PS00455">
    <property type="entry name" value="AMP_BINDING"/>
    <property type="match status" value="1"/>
</dbReference>
<dbReference type="Pfam" id="PF00501">
    <property type="entry name" value="AMP-binding"/>
    <property type="match status" value="1"/>
</dbReference>
<keyword evidence="3" id="KW-0596">Phosphopantetheine</keyword>
<reference evidence="6 7" key="2">
    <citation type="submission" date="2018-06" db="EMBL/GenBank/DDBJ databases">
        <authorList>
            <person name="Zhirakovskaya E."/>
        </authorList>
    </citation>
    <scope>NUCLEOTIDE SEQUENCE [LARGE SCALE GENOMIC DNA]</scope>
    <source>
        <strain evidence="6 7">FBKL4.011</strain>
    </source>
</reference>
<sequence length="633" mass="70384">METVLLDVRERDKAVLPISSLNLISKQEEALLKKWGRIDELFEQYPCVHQLFEAQVEKAPHSIALSFQGEPLTYQQLNERAEVLANRIAEIGIEPNQVVVILAERSLELVTALLGILKAGGCYLALEPNTPKSRLSYILEDASPKLILTQDRFLDCIREVEIPKLSLDNEETFQYTNQRTKVPIEPDQLAYISYTSGSTGSPKGVCVPHKAVSRLVYQSNFLTVSSSDVFLLLSPVAFDASTLEIWAPLANGGRLAIYDPAPVTLDHLAKTIQAEGVTTLWLTAGLFHLMVDSHIEAFADVKHVLAGGDVLSRIHLERLLTVHPHLTFTNGYGPTENTTFTTCWTTNQMVHEGSIPIGSPINGTRVAILDANLQLVPVGVQGELYVLGAGLARCYLNNPAETAQKFIPAPFTSNPEERMYKTGDLARWRDDGTIEFLGRADYQVKIYGYRVELGEVEATILQHEVIKEAVVVAQLDPSGGKRLLSYIVPDKTKVKSAEWIVELQAFLKEHLPPYMVPWAIIPIEEIPLNANGKVDRFKLPSETRVPRRLNTAYTPPRNQTETYLAQLWGEVLAVEPIGIHDNFFLIGGNSLTLAEMTLQIQRQFGIEVPSRVLYQKPTIAELASFIIESSSSD</sequence>
<dbReference type="InterPro" id="IPR020806">
    <property type="entry name" value="PKS_PP-bd"/>
</dbReference>
<dbReference type="SUPFAM" id="SSF47336">
    <property type="entry name" value="ACP-like"/>
    <property type="match status" value="1"/>
</dbReference>
<dbReference type="InterPro" id="IPR009081">
    <property type="entry name" value="PP-bd_ACP"/>
</dbReference>
<dbReference type="NCBIfam" id="TIGR01733">
    <property type="entry name" value="AA-adenyl-dom"/>
    <property type="match status" value="1"/>
</dbReference>
<comment type="similarity">
    <text evidence="2">Belongs to the ATP-dependent AMP-binding enzyme family.</text>
</comment>
<keyword evidence="7" id="KW-1185">Reference proteome</keyword>
<dbReference type="Gene3D" id="1.10.1200.10">
    <property type="entry name" value="ACP-like"/>
    <property type="match status" value="1"/>
</dbReference>
<protein>
    <submittedName>
        <fullName evidence="6">Phenylalanine racemase</fullName>
    </submittedName>
</protein>
<dbReference type="GO" id="GO:0043041">
    <property type="term" value="P:amino acid activation for nonribosomal peptide biosynthetic process"/>
    <property type="evidence" value="ECO:0007669"/>
    <property type="project" value="TreeGrafter"/>
</dbReference>